<dbReference type="SUPFAM" id="SSF144083">
    <property type="entry name" value="Magnesium transport protein CorA, transmembrane region"/>
    <property type="match status" value="1"/>
</dbReference>
<evidence type="ECO:0000313" key="7">
    <source>
        <dbReference type="EMBL" id="KDN66471.1"/>
    </source>
</evidence>
<evidence type="ECO:0008006" key="9">
    <source>
        <dbReference type="Google" id="ProtNLM"/>
    </source>
</evidence>
<dbReference type="Gene3D" id="1.20.58.340">
    <property type="entry name" value="Magnesium transport protein CorA, transmembrane region"/>
    <property type="match status" value="1"/>
</dbReference>
<feature type="compositionally biased region" description="Basic and acidic residues" evidence="5">
    <location>
        <begin position="20"/>
        <end position="37"/>
    </location>
</feature>
<protein>
    <recommendedName>
        <fullName evidence="9">CorA-like Mg2+ transporter</fullName>
    </recommendedName>
</protein>
<feature type="compositionally biased region" description="Polar residues" evidence="5">
    <location>
        <begin position="793"/>
        <end position="804"/>
    </location>
</feature>
<keyword evidence="3 6" id="KW-1133">Transmembrane helix</keyword>
<feature type="region of interest" description="Disordered" evidence="5">
    <location>
        <begin position="1"/>
        <end position="57"/>
    </location>
</feature>
<dbReference type="Pfam" id="PF01544">
    <property type="entry name" value="CorA"/>
    <property type="match status" value="1"/>
</dbReference>
<feature type="region of interest" description="Disordered" evidence="5">
    <location>
        <begin position="410"/>
        <end position="442"/>
    </location>
</feature>
<comment type="caution">
    <text evidence="7">The sequence shown here is derived from an EMBL/GenBank/DDBJ whole genome shotgun (WGS) entry which is preliminary data.</text>
</comment>
<name>A0A066XL40_COLSU</name>
<dbReference type="InterPro" id="IPR045863">
    <property type="entry name" value="CorA_TM1_TM2"/>
</dbReference>
<sequence length="1029" mass="115483">MQQTRAAYAVDYSELEDAERDGSDQDGDGERFNREESENPNLQGMGTVKGTAEKHTSLGDGMDTELLIVNAAESFADEQGESMTPLYCAKDPLGQDVPSSNQVYWLPGNFRFDLEDTWDSVTFNSTPYLVFRERQEGQAAKDAMKTLLSTSIGYDMGGKNDEMQVLCETQKWLGKEILHVARFGSLIIGKEILLTWGEVSAPAIRKNNIIVNDTDSRPLVTKLHARVTKITAVEDFDIFEETIDACRVNADLWKILLEQASLELDDIRLNIRRKRPFGGSVPYPKQPGGPVSRRLWDPYDNSSVHYPRQPEGSVPRRPRSSYGEGPVRHHNLETVTAAKPRKAGSYYSNSEPFSGSDSSSKLSESRKLAAIVRYEEAPKSLARTLKETYPDKTINYQPLEENIANTYNISSSDDERKKQTHSIKMSRAASLRGSRSLRNRRSQIMKKNLDLESPITPFLMWRVTQGSGVRKEEEGRMNTMVRLMKKIDGSLKESGPYGRVHKDGYECSFESIRRRHETLHSPVPKPTVIEAFISGPKEDGNSVPIVETPKLRPLNLPTPASNDASVAEEPHGGLEDSISEEVNDLIGRLFEHSSAILNLFITLKDGDSGLYTSMRGVTDRFWGALDMMVRHLQFSALMNNAEDSQSWSVRASCYDHDGSATSEKCEACRSKAKYDLIGALEHLHAEHSHSQSSTHSIPARPFEDPCMVWLDTSGTKTRNATFMELIGDLARFDSDLKEILSLSRELHQFIASPGAKIDEPGAEKDQQTNCENKEARSAKRQTAAENDEKDQKPSSNRGTDSQTKMPVPAMPTSLLQAFKNILVFFSIQARTILLIVVDKKRIGRYRAEAKLTDQAVEKIQLEITEIRNLSLVGNKLRCQVREDLDVLDEGHGYAIRVFTLVTLIFLPLSFFTSFFGMNTTDIRDMPLGSSAYWATAVPATILILCSAYIYAYKSETLAQRVYRDGWVNRVMVKWSGGGLDQTVASREGFRPRSRFGRRGRSTSRSYEEWEHKDTWGMSRGDTMTAGAQV</sequence>
<feature type="compositionally biased region" description="Basic and acidic residues" evidence="5">
    <location>
        <begin position="756"/>
        <end position="777"/>
    </location>
</feature>
<feature type="region of interest" description="Disordered" evidence="5">
    <location>
        <begin position="278"/>
        <end position="362"/>
    </location>
</feature>
<evidence type="ECO:0000256" key="2">
    <source>
        <dbReference type="ARBA" id="ARBA00022692"/>
    </source>
</evidence>
<evidence type="ECO:0000256" key="3">
    <source>
        <dbReference type="ARBA" id="ARBA00022989"/>
    </source>
</evidence>
<dbReference type="eggNOG" id="ENOG502T43I">
    <property type="taxonomic scope" value="Eukaryota"/>
</dbReference>
<dbReference type="HOGENOM" id="CLU_294567_0_0_1"/>
<dbReference type="AlphaFoldDB" id="A0A066XL40"/>
<evidence type="ECO:0000256" key="6">
    <source>
        <dbReference type="SAM" id="Phobius"/>
    </source>
</evidence>
<gene>
    <name evidence="7" type="ORF">CSUB01_08187</name>
</gene>
<dbReference type="OrthoDB" id="5430750at2759"/>
<dbReference type="EMBL" id="JMSE01000930">
    <property type="protein sequence ID" value="KDN66471.1"/>
    <property type="molecule type" value="Genomic_DNA"/>
</dbReference>
<organism evidence="7 8">
    <name type="scientific">Colletotrichum sublineola</name>
    <name type="common">Sorghum anthracnose fungus</name>
    <dbReference type="NCBI Taxonomy" id="1173701"/>
    <lineage>
        <taxon>Eukaryota</taxon>
        <taxon>Fungi</taxon>
        <taxon>Dikarya</taxon>
        <taxon>Ascomycota</taxon>
        <taxon>Pezizomycotina</taxon>
        <taxon>Sordariomycetes</taxon>
        <taxon>Hypocreomycetidae</taxon>
        <taxon>Glomerellales</taxon>
        <taxon>Glomerellaceae</taxon>
        <taxon>Colletotrichum</taxon>
        <taxon>Colletotrichum graminicola species complex</taxon>
    </lineage>
</organism>
<keyword evidence="8" id="KW-1185">Reference proteome</keyword>
<dbReference type="GO" id="GO:0046873">
    <property type="term" value="F:metal ion transmembrane transporter activity"/>
    <property type="evidence" value="ECO:0007669"/>
    <property type="project" value="InterPro"/>
</dbReference>
<dbReference type="InterPro" id="IPR002523">
    <property type="entry name" value="MgTranspt_CorA/ZnTranspt_ZntB"/>
</dbReference>
<feature type="region of interest" description="Disordered" evidence="5">
    <location>
        <begin position="549"/>
        <end position="574"/>
    </location>
</feature>
<dbReference type="Proteomes" id="UP000027238">
    <property type="component" value="Unassembled WGS sequence"/>
</dbReference>
<evidence type="ECO:0000256" key="1">
    <source>
        <dbReference type="ARBA" id="ARBA00004141"/>
    </source>
</evidence>
<evidence type="ECO:0000256" key="5">
    <source>
        <dbReference type="SAM" id="MobiDB-lite"/>
    </source>
</evidence>
<keyword evidence="2 6" id="KW-0812">Transmembrane</keyword>
<accession>A0A066XL40</accession>
<dbReference type="STRING" id="1173701.A0A066XL40"/>
<dbReference type="GO" id="GO:0016020">
    <property type="term" value="C:membrane"/>
    <property type="evidence" value="ECO:0007669"/>
    <property type="project" value="UniProtKB-SubCell"/>
</dbReference>
<reference evidence="8" key="1">
    <citation type="journal article" date="2014" name="Genome Announc.">
        <title>Draft genome sequence of Colletotrichum sublineola, a destructive pathogen of cultivated sorghum.</title>
        <authorList>
            <person name="Baroncelli R."/>
            <person name="Sanz-Martin J.M."/>
            <person name="Rech G.E."/>
            <person name="Sukno S.A."/>
            <person name="Thon M.R."/>
        </authorList>
    </citation>
    <scope>NUCLEOTIDE SEQUENCE [LARGE SCALE GENOMIC DNA]</scope>
    <source>
        <strain evidence="8">TX430BB</strain>
    </source>
</reference>
<comment type="subcellular location">
    <subcellularLocation>
        <location evidence="1">Membrane</location>
        <topology evidence="1">Multi-pass membrane protein</topology>
    </subcellularLocation>
</comment>
<evidence type="ECO:0000313" key="8">
    <source>
        <dbReference type="Proteomes" id="UP000027238"/>
    </source>
</evidence>
<keyword evidence="4 6" id="KW-0472">Membrane</keyword>
<feature type="transmembrane region" description="Helical" evidence="6">
    <location>
        <begin position="817"/>
        <end position="837"/>
    </location>
</feature>
<feature type="transmembrane region" description="Helical" evidence="6">
    <location>
        <begin position="931"/>
        <end position="951"/>
    </location>
</feature>
<feature type="region of interest" description="Disordered" evidence="5">
    <location>
        <begin position="753"/>
        <end position="806"/>
    </location>
</feature>
<proteinExistence type="predicted"/>
<feature type="transmembrane region" description="Helical" evidence="6">
    <location>
        <begin position="893"/>
        <end position="911"/>
    </location>
</feature>
<evidence type="ECO:0000256" key="4">
    <source>
        <dbReference type="ARBA" id="ARBA00023136"/>
    </source>
</evidence>